<dbReference type="InterPro" id="IPR013783">
    <property type="entry name" value="Ig-like_fold"/>
</dbReference>
<dbReference type="PROSITE" id="PS50927">
    <property type="entry name" value="BULB_LECTIN"/>
    <property type="match status" value="1"/>
</dbReference>
<dbReference type="InterPro" id="IPR001480">
    <property type="entry name" value="Bulb-type_lectin_dom"/>
</dbReference>
<dbReference type="InterPro" id="IPR011047">
    <property type="entry name" value="Quinoprotein_ADH-like_sf"/>
</dbReference>
<dbReference type="PANTHER" id="PTHR42754:SF1">
    <property type="entry name" value="LIPOPROTEIN"/>
    <property type="match status" value="1"/>
</dbReference>
<dbReference type="SMART" id="SM00060">
    <property type="entry name" value="FN3"/>
    <property type="match status" value="1"/>
</dbReference>
<dbReference type="InterPro" id="IPR003961">
    <property type="entry name" value="FN3_dom"/>
</dbReference>
<proteinExistence type="predicted"/>
<protein>
    <submittedName>
        <fullName evidence="3">Fibronectin type III domain-containing protein</fullName>
    </submittedName>
</protein>
<sequence>MKYINQLFILVITLSIVLSCKNDDEGDPVAPNQKPDNFEVTVTQVTSRSAQLDWEAVTDPDGDNITYTIWLNDEEAQAGFSDSEFLLEQLEAETDYTGKVAASDGKGGITESAFAFSTEAFTIGWKRFLGGSANDVARSIQQTDDGGYIATGHSASSDGDVGDNEGDTDIWITKLDENGNLLWETNLGGSNEDRSNAIQQTTDGGFVVAGHSASADGDVSENNGDEDYWIVKLDQSGSLVWETSLGGSDTDIAQSIQQTDDGGYVVVGHSFSSDGDVGNNQGHADYWIVKLDASGSLVWETNVGGSNEDIARSIQQTSDGGFVVAGSTSSFDGDVGGNNGEQDYWIVKLDQDGDLEWETNLGGSSPENAYEIQLTSDGEFIVAGSSLSSDGDVQSNHGLSDYWIVKLDDGGDVVWETNLGGSDTDIARSVEQTTDGGFIVTGRSSSLDGDVEDNEGSWDFWIIKLNSEGSLLWENNIGGSARENAWSVKQTADGAYIVAGSARSDDGDVGGNKGGQDFWIVKLQ</sequence>
<dbReference type="InterPro" id="IPR036116">
    <property type="entry name" value="FN3_sf"/>
</dbReference>
<evidence type="ECO:0000259" key="1">
    <source>
        <dbReference type="PROSITE" id="PS50853"/>
    </source>
</evidence>
<organism evidence="3 4">
    <name type="scientific">Splendidivirga corallicola</name>
    <dbReference type="NCBI Taxonomy" id="3051826"/>
    <lineage>
        <taxon>Bacteria</taxon>
        <taxon>Pseudomonadati</taxon>
        <taxon>Bacteroidota</taxon>
        <taxon>Cytophagia</taxon>
        <taxon>Cytophagales</taxon>
        <taxon>Splendidivirgaceae</taxon>
        <taxon>Splendidivirga</taxon>
    </lineage>
</organism>
<gene>
    <name evidence="3" type="ORF">QQ008_15120</name>
</gene>
<name>A0ABT8KPR0_9BACT</name>
<comment type="caution">
    <text evidence="3">The sequence shown here is derived from an EMBL/GenBank/DDBJ whole genome shotgun (WGS) entry which is preliminary data.</text>
</comment>
<keyword evidence="4" id="KW-1185">Reference proteome</keyword>
<dbReference type="Pfam" id="PF00041">
    <property type="entry name" value="fn3"/>
    <property type="match status" value="1"/>
</dbReference>
<dbReference type="SUPFAM" id="SSF49265">
    <property type="entry name" value="Fibronectin type III"/>
    <property type="match status" value="1"/>
</dbReference>
<evidence type="ECO:0000313" key="4">
    <source>
        <dbReference type="Proteomes" id="UP001172082"/>
    </source>
</evidence>
<dbReference type="Proteomes" id="UP001172082">
    <property type="component" value="Unassembled WGS sequence"/>
</dbReference>
<dbReference type="PROSITE" id="PS50853">
    <property type="entry name" value="FN3"/>
    <property type="match status" value="1"/>
</dbReference>
<dbReference type="RefSeq" id="WP_346752741.1">
    <property type="nucleotide sequence ID" value="NZ_JAUJEA010000005.1"/>
</dbReference>
<feature type="domain" description="Fibronectin type-III" evidence="1">
    <location>
        <begin position="34"/>
        <end position="126"/>
    </location>
</feature>
<dbReference type="Gene3D" id="2.60.40.10">
    <property type="entry name" value="Immunoglobulins"/>
    <property type="match status" value="1"/>
</dbReference>
<evidence type="ECO:0000313" key="3">
    <source>
        <dbReference type="EMBL" id="MDN5202719.1"/>
    </source>
</evidence>
<feature type="domain" description="Bulb-type lectin" evidence="2">
    <location>
        <begin position="250"/>
        <end position="395"/>
    </location>
</feature>
<dbReference type="PROSITE" id="PS51257">
    <property type="entry name" value="PROKAR_LIPOPROTEIN"/>
    <property type="match status" value="1"/>
</dbReference>
<dbReference type="EMBL" id="JAUJEA010000005">
    <property type="protein sequence ID" value="MDN5202719.1"/>
    <property type="molecule type" value="Genomic_DNA"/>
</dbReference>
<evidence type="ECO:0000259" key="2">
    <source>
        <dbReference type="PROSITE" id="PS50927"/>
    </source>
</evidence>
<dbReference type="SUPFAM" id="SSF50998">
    <property type="entry name" value="Quinoprotein alcohol dehydrogenase-like"/>
    <property type="match status" value="1"/>
</dbReference>
<dbReference type="PANTHER" id="PTHR42754">
    <property type="entry name" value="ENDOGLUCANASE"/>
    <property type="match status" value="1"/>
</dbReference>
<accession>A0ABT8KPR0</accession>
<reference evidence="3" key="1">
    <citation type="submission" date="2023-06" db="EMBL/GenBank/DDBJ databases">
        <title>Genomic of Parafulvivirga corallium.</title>
        <authorList>
            <person name="Wang G."/>
        </authorList>
    </citation>
    <scope>NUCLEOTIDE SEQUENCE</scope>
    <source>
        <strain evidence="3">BMA10</strain>
    </source>
</reference>
<dbReference type="CDD" id="cd00063">
    <property type="entry name" value="FN3"/>
    <property type="match status" value="1"/>
</dbReference>